<dbReference type="OrthoDB" id="6194551at2759"/>
<feature type="signal peptide" evidence="2">
    <location>
        <begin position="1"/>
        <end position="26"/>
    </location>
</feature>
<dbReference type="GeneID" id="111123002"/>
<dbReference type="Proteomes" id="UP000694844">
    <property type="component" value="Chromosome 3"/>
</dbReference>
<name>A0A8B8CY39_CRAVI</name>
<keyword evidence="2" id="KW-0732">Signal</keyword>
<evidence type="ECO:0000313" key="3">
    <source>
        <dbReference type="Proteomes" id="UP000694844"/>
    </source>
</evidence>
<proteinExistence type="predicted"/>
<keyword evidence="3" id="KW-1185">Reference proteome</keyword>
<feature type="chain" id="PRO_5034773707" evidence="2">
    <location>
        <begin position="27"/>
        <end position="113"/>
    </location>
</feature>
<evidence type="ECO:0000256" key="2">
    <source>
        <dbReference type="SAM" id="SignalP"/>
    </source>
</evidence>
<accession>A0A8B8CY39</accession>
<sequence>MTVSTRFYSMCVLLVALFISFQGAFGQSLECSTKLLTCLNGIQAADREDKKDLCKAEDTFFSCVENAIEQCGLGKDVMDKAKEEMANYKCSAPGLPAVSALCLLMAALFHMLL</sequence>
<evidence type="ECO:0000313" key="4">
    <source>
        <dbReference type="RefSeq" id="XP_022320787.1"/>
    </source>
</evidence>
<dbReference type="AlphaFoldDB" id="A0A8B8CY39"/>
<organism evidence="3 4">
    <name type="scientific">Crassostrea virginica</name>
    <name type="common">Eastern oyster</name>
    <dbReference type="NCBI Taxonomy" id="6565"/>
    <lineage>
        <taxon>Eukaryota</taxon>
        <taxon>Metazoa</taxon>
        <taxon>Spiralia</taxon>
        <taxon>Lophotrochozoa</taxon>
        <taxon>Mollusca</taxon>
        <taxon>Bivalvia</taxon>
        <taxon>Autobranchia</taxon>
        <taxon>Pteriomorphia</taxon>
        <taxon>Ostreida</taxon>
        <taxon>Ostreoidea</taxon>
        <taxon>Ostreidae</taxon>
        <taxon>Crassostrea</taxon>
    </lineage>
</organism>
<dbReference type="RefSeq" id="XP_022320787.1">
    <property type="nucleotide sequence ID" value="XM_022465079.1"/>
</dbReference>
<feature type="transmembrane region" description="Helical" evidence="1">
    <location>
        <begin position="94"/>
        <end position="112"/>
    </location>
</feature>
<gene>
    <name evidence="4" type="primary">LOC111123002</name>
</gene>
<protein>
    <submittedName>
        <fullName evidence="4">Uncharacterized protein LOC111123002 isoform X2</fullName>
    </submittedName>
</protein>
<keyword evidence="1" id="KW-1133">Transmembrane helix</keyword>
<keyword evidence="1" id="KW-0812">Transmembrane</keyword>
<reference evidence="4" key="1">
    <citation type="submission" date="2025-08" db="UniProtKB">
        <authorList>
            <consortium name="RefSeq"/>
        </authorList>
    </citation>
    <scope>IDENTIFICATION</scope>
    <source>
        <tissue evidence="4">Whole sample</tissue>
    </source>
</reference>
<keyword evidence="1" id="KW-0472">Membrane</keyword>
<evidence type="ECO:0000256" key="1">
    <source>
        <dbReference type="SAM" id="Phobius"/>
    </source>
</evidence>